<evidence type="ECO:0000256" key="2">
    <source>
        <dbReference type="ARBA" id="ARBA00023002"/>
    </source>
</evidence>
<dbReference type="Pfam" id="PF13561">
    <property type="entry name" value="adh_short_C2"/>
    <property type="match status" value="1"/>
</dbReference>
<keyword evidence="5" id="KW-1185">Reference proteome</keyword>
<dbReference type="PANTHER" id="PTHR43639">
    <property type="entry name" value="OXIDOREDUCTASE, SHORT-CHAIN DEHYDROGENASE/REDUCTASE FAMILY (AFU_ORTHOLOGUE AFUA_5G02870)"/>
    <property type="match status" value="1"/>
</dbReference>
<dbReference type="Proteomes" id="UP001597053">
    <property type="component" value="Unassembled WGS sequence"/>
</dbReference>
<dbReference type="InterPro" id="IPR057326">
    <property type="entry name" value="KR_dom"/>
</dbReference>
<dbReference type="InterPro" id="IPR002347">
    <property type="entry name" value="SDR_fam"/>
</dbReference>
<evidence type="ECO:0000313" key="4">
    <source>
        <dbReference type="EMBL" id="MFD0783472.1"/>
    </source>
</evidence>
<accession>A0ABW2ZXW2</accession>
<dbReference type="SUPFAM" id="SSF51735">
    <property type="entry name" value="NAD(P)-binding Rossmann-fold domains"/>
    <property type="match status" value="1"/>
</dbReference>
<comment type="caution">
    <text evidence="4">The sequence shown here is derived from an EMBL/GenBank/DDBJ whole genome shotgun (WGS) entry which is preliminary data.</text>
</comment>
<proteinExistence type="inferred from homology"/>
<reference evidence="5" key="1">
    <citation type="journal article" date="2019" name="Int. J. Syst. Evol. Microbiol.">
        <title>The Global Catalogue of Microorganisms (GCM) 10K type strain sequencing project: providing services to taxonomists for standard genome sequencing and annotation.</title>
        <authorList>
            <consortium name="The Broad Institute Genomics Platform"/>
            <consortium name="The Broad Institute Genome Sequencing Center for Infectious Disease"/>
            <person name="Wu L."/>
            <person name="Ma J."/>
        </authorList>
    </citation>
    <scope>NUCLEOTIDE SEQUENCE [LARGE SCALE GENOMIC DNA]</scope>
    <source>
        <strain evidence="5">JCM 32148</strain>
    </source>
</reference>
<feature type="domain" description="Ketoreductase" evidence="3">
    <location>
        <begin position="7"/>
        <end position="192"/>
    </location>
</feature>
<comment type="similarity">
    <text evidence="1">Belongs to the short-chain dehydrogenases/reductases (SDR) family.</text>
</comment>
<sequence length="284" mass="29091">MRTLEGTTSLVTGASRGLGRAIASRLAAAGSLVAVHYGTNKSAAEDAVAQITEAGGKAFTVGAQLGVPGDADRLWEAVDAALRERGVRPGVDVIVNNAGIGGATPTLTAARPDDFDELFAINVRAPFFVVQRGLDRLRDGGRIINLSSLGSRVALPDILAYSMRKGAINTFSLTLAQELGSRGITVNAVSPGVTATEANSAWFDAKPAVREMVTGVTALRRVGEPEDVAEVVAFLASPAGRWVTGQTIDASGGAYLGFVAGDVPPVDEHGRSVVTVGGSNPGGQ</sequence>
<dbReference type="PANTHER" id="PTHR43639:SF1">
    <property type="entry name" value="SHORT-CHAIN DEHYDROGENASE_REDUCTASE FAMILY PROTEIN"/>
    <property type="match status" value="1"/>
</dbReference>
<evidence type="ECO:0000256" key="1">
    <source>
        <dbReference type="ARBA" id="ARBA00006484"/>
    </source>
</evidence>
<keyword evidence="2" id="KW-0560">Oxidoreductase</keyword>
<dbReference type="PRINTS" id="PR00080">
    <property type="entry name" value="SDRFAMILY"/>
</dbReference>
<evidence type="ECO:0000313" key="5">
    <source>
        <dbReference type="Proteomes" id="UP001597053"/>
    </source>
</evidence>
<dbReference type="EMBL" id="JBHTHM010000154">
    <property type="protein sequence ID" value="MFD0783472.1"/>
    <property type="molecule type" value="Genomic_DNA"/>
</dbReference>
<gene>
    <name evidence="4" type="ORF">ACFQZ8_06025</name>
</gene>
<evidence type="ECO:0000259" key="3">
    <source>
        <dbReference type="SMART" id="SM00822"/>
    </source>
</evidence>
<dbReference type="Gene3D" id="3.40.50.720">
    <property type="entry name" value="NAD(P)-binding Rossmann-like Domain"/>
    <property type="match status" value="1"/>
</dbReference>
<dbReference type="PRINTS" id="PR00081">
    <property type="entry name" value="GDHRDH"/>
</dbReference>
<name>A0ABW2ZXW2_9ACTN</name>
<dbReference type="InterPro" id="IPR036291">
    <property type="entry name" value="NAD(P)-bd_dom_sf"/>
</dbReference>
<protein>
    <submittedName>
        <fullName evidence="4">SDR family oxidoreductase</fullName>
    </submittedName>
</protein>
<organism evidence="4 5">
    <name type="scientific">Micromonospora azadirachtae</name>
    <dbReference type="NCBI Taxonomy" id="1970735"/>
    <lineage>
        <taxon>Bacteria</taxon>
        <taxon>Bacillati</taxon>
        <taxon>Actinomycetota</taxon>
        <taxon>Actinomycetes</taxon>
        <taxon>Micromonosporales</taxon>
        <taxon>Micromonosporaceae</taxon>
        <taxon>Micromonospora</taxon>
    </lineage>
</organism>
<dbReference type="SMART" id="SM00822">
    <property type="entry name" value="PKS_KR"/>
    <property type="match status" value="1"/>
</dbReference>